<dbReference type="Proteomes" id="UP000076512">
    <property type="component" value="Unassembled WGS sequence"/>
</dbReference>
<dbReference type="AlphaFoldDB" id="A0A164GZZ9"/>
<dbReference type="InterPro" id="IPR050090">
    <property type="entry name" value="Tyrosine_recombinase_XerCD"/>
</dbReference>
<feature type="domain" description="Tyr recombinase" evidence="5">
    <location>
        <begin position="161"/>
        <end position="396"/>
    </location>
</feature>
<evidence type="ECO:0000256" key="1">
    <source>
        <dbReference type="ARBA" id="ARBA00008857"/>
    </source>
</evidence>
<dbReference type="EMBL" id="LWGR01000021">
    <property type="protein sequence ID" value="KZM68087.1"/>
    <property type="molecule type" value="Genomic_DNA"/>
</dbReference>
<keyword evidence="2" id="KW-0238">DNA-binding</keyword>
<dbReference type="Pfam" id="PF00589">
    <property type="entry name" value="Phage_integrase"/>
    <property type="match status" value="1"/>
</dbReference>
<sequence>MGFVDKTPSGKFKAYWREPSGSQRSKTFGTEREAKNFLAQVDVAKSNGTYVSPHAGRTRFEDHAKEWMETWNNERTTKARDESIMNTHVLPKWKGWQLGKIDHLSVQKWITAKSDSYSRATVAECKRLMSGVMRSAVRNRLIGVDPTEGVKVPKRRQMDTADARILTRDEVRQLLLPEIRPERYRTYVAVAAFAGLRWGEIAGLCADMVRDGDDGIVLHVVRTVTEVAGYTEFKPFPKSAAGRRAVPLPRWVSEELREYMRRYPRGDRGLIFTNEAGSPLRRGLFRARVWRPALVRAGFLGEVSEVDGRFEAVWMDNRGEVNSEVFDRYDQAVQQVARRESGGLRFHELRDCYGTWLADDGLEPHKLAKVMGHEKITTTMQFYVRRQEDHDAIRGLLGDDDEEGGAGALVS</sequence>
<evidence type="ECO:0000256" key="4">
    <source>
        <dbReference type="SAM" id="MobiDB-lite"/>
    </source>
</evidence>
<organism evidence="6 7">
    <name type="scientific">Nocardia terpenica</name>
    <dbReference type="NCBI Taxonomy" id="455432"/>
    <lineage>
        <taxon>Bacteria</taxon>
        <taxon>Bacillati</taxon>
        <taxon>Actinomycetota</taxon>
        <taxon>Actinomycetes</taxon>
        <taxon>Mycobacteriales</taxon>
        <taxon>Nocardiaceae</taxon>
        <taxon>Nocardia</taxon>
    </lineage>
</organism>
<dbReference type="OrthoDB" id="1822491at2"/>
<evidence type="ECO:0000259" key="5">
    <source>
        <dbReference type="PROSITE" id="PS51898"/>
    </source>
</evidence>
<comment type="caution">
    <text evidence="6">The sequence shown here is derived from an EMBL/GenBank/DDBJ whole genome shotgun (WGS) entry which is preliminary data.</text>
</comment>
<dbReference type="InterPro" id="IPR002104">
    <property type="entry name" value="Integrase_catalytic"/>
</dbReference>
<dbReference type="GO" id="GO:0006310">
    <property type="term" value="P:DNA recombination"/>
    <property type="evidence" value="ECO:0007669"/>
    <property type="project" value="UniProtKB-KW"/>
</dbReference>
<accession>A0A164GZZ9</accession>
<dbReference type="InterPro" id="IPR011010">
    <property type="entry name" value="DNA_brk_join_enz"/>
</dbReference>
<evidence type="ECO:0000313" key="6">
    <source>
        <dbReference type="EMBL" id="KZM68087.1"/>
    </source>
</evidence>
<proteinExistence type="inferred from homology"/>
<comment type="similarity">
    <text evidence="1">Belongs to the 'phage' integrase family.</text>
</comment>
<name>A0A164GZZ9_9NOCA</name>
<feature type="region of interest" description="Disordered" evidence="4">
    <location>
        <begin position="1"/>
        <end position="30"/>
    </location>
</feature>
<protein>
    <recommendedName>
        <fullName evidence="5">Tyr recombinase domain-containing protein</fullName>
    </recommendedName>
</protein>
<dbReference type="PANTHER" id="PTHR30349:SF64">
    <property type="entry name" value="PROPHAGE INTEGRASE INTD-RELATED"/>
    <property type="match status" value="1"/>
</dbReference>
<gene>
    <name evidence="6" type="ORF">AWN90_09075</name>
</gene>
<dbReference type="PROSITE" id="PS51898">
    <property type="entry name" value="TYR_RECOMBINASE"/>
    <property type="match status" value="1"/>
</dbReference>
<dbReference type="Gene3D" id="1.10.443.10">
    <property type="entry name" value="Intergrase catalytic core"/>
    <property type="match status" value="1"/>
</dbReference>
<dbReference type="RefSeq" id="WP_082870687.1">
    <property type="nucleotide sequence ID" value="NZ_JABMCZ010000002.1"/>
</dbReference>
<keyword evidence="7" id="KW-1185">Reference proteome</keyword>
<dbReference type="STRING" id="455432.AWN90_09075"/>
<dbReference type="GO" id="GO:0015074">
    <property type="term" value="P:DNA integration"/>
    <property type="evidence" value="ECO:0007669"/>
    <property type="project" value="InterPro"/>
</dbReference>
<dbReference type="InterPro" id="IPR013762">
    <property type="entry name" value="Integrase-like_cat_sf"/>
</dbReference>
<dbReference type="GO" id="GO:0003677">
    <property type="term" value="F:DNA binding"/>
    <property type="evidence" value="ECO:0007669"/>
    <property type="project" value="UniProtKB-KW"/>
</dbReference>
<keyword evidence="3" id="KW-0233">DNA recombination</keyword>
<dbReference type="PANTHER" id="PTHR30349">
    <property type="entry name" value="PHAGE INTEGRASE-RELATED"/>
    <property type="match status" value="1"/>
</dbReference>
<reference evidence="6 7" key="1">
    <citation type="submission" date="2016-04" db="EMBL/GenBank/DDBJ databases">
        <authorList>
            <person name="Evans L.H."/>
            <person name="Alamgir A."/>
            <person name="Owens N."/>
            <person name="Weber N.D."/>
            <person name="Virtaneva K."/>
            <person name="Barbian K."/>
            <person name="Babar A."/>
            <person name="Rosenke K."/>
        </authorList>
    </citation>
    <scope>NUCLEOTIDE SEQUENCE [LARGE SCALE GENOMIC DNA]</scope>
    <source>
        <strain evidence="6 7">IFM 0406</strain>
    </source>
</reference>
<evidence type="ECO:0000256" key="3">
    <source>
        <dbReference type="ARBA" id="ARBA00023172"/>
    </source>
</evidence>
<dbReference type="InterPro" id="IPR010998">
    <property type="entry name" value="Integrase_recombinase_N"/>
</dbReference>
<evidence type="ECO:0000256" key="2">
    <source>
        <dbReference type="ARBA" id="ARBA00023125"/>
    </source>
</evidence>
<dbReference type="SUPFAM" id="SSF56349">
    <property type="entry name" value="DNA breaking-rejoining enzymes"/>
    <property type="match status" value="1"/>
</dbReference>
<dbReference type="Gene3D" id="1.10.150.130">
    <property type="match status" value="1"/>
</dbReference>
<evidence type="ECO:0000313" key="7">
    <source>
        <dbReference type="Proteomes" id="UP000076512"/>
    </source>
</evidence>